<organism evidence="3 4">
    <name type="scientific">Flavobacterium hiemivividum</name>
    <dbReference type="NCBI Taxonomy" id="2541734"/>
    <lineage>
        <taxon>Bacteria</taxon>
        <taxon>Pseudomonadati</taxon>
        <taxon>Bacteroidota</taxon>
        <taxon>Flavobacteriia</taxon>
        <taxon>Flavobacteriales</taxon>
        <taxon>Flavobacteriaceae</taxon>
        <taxon>Flavobacterium</taxon>
    </lineage>
</organism>
<dbReference type="Pfam" id="PF20041">
    <property type="entry name" value="DUF6443"/>
    <property type="match status" value="1"/>
</dbReference>
<evidence type="ECO:0000313" key="3">
    <source>
        <dbReference type="EMBL" id="TDE03745.1"/>
    </source>
</evidence>
<dbReference type="Proteomes" id="UP000294597">
    <property type="component" value="Unassembled WGS sequence"/>
</dbReference>
<feature type="domain" description="Tox-MPTase2" evidence="1">
    <location>
        <begin position="1783"/>
        <end position="1932"/>
    </location>
</feature>
<reference evidence="3 4" key="1">
    <citation type="submission" date="2019-03" db="EMBL/GenBank/DDBJ databases">
        <title>Flavobacterium TSA-D2 sp. nov., isolated from arctic soil.</title>
        <authorList>
            <person name="Chaudhary D.K."/>
        </authorList>
    </citation>
    <scope>NUCLEOTIDE SEQUENCE [LARGE SCALE GENOMIC DNA]</scope>
    <source>
        <strain evidence="3 4">TSA-D2</strain>
    </source>
</reference>
<dbReference type="Pfam" id="PF15638">
    <property type="entry name" value="Tox-MPTase2"/>
    <property type="match status" value="1"/>
</dbReference>
<dbReference type="InterPro" id="IPR045619">
    <property type="entry name" value="DUF6443"/>
</dbReference>
<gene>
    <name evidence="3" type="ORF">E0F98_09575</name>
</gene>
<proteinExistence type="predicted"/>
<dbReference type="Gene3D" id="2.180.10.10">
    <property type="entry name" value="RHS repeat-associated core"/>
    <property type="match status" value="1"/>
</dbReference>
<feature type="domain" description="DUF6443" evidence="2">
    <location>
        <begin position="857"/>
        <end position="993"/>
    </location>
</feature>
<dbReference type="InterPro" id="IPR022385">
    <property type="entry name" value="Rhs_assc_core"/>
</dbReference>
<dbReference type="InterPro" id="IPR028914">
    <property type="entry name" value="Tox-MPTase2_dom"/>
</dbReference>
<dbReference type="EMBL" id="SMFO01000006">
    <property type="protein sequence ID" value="TDE03745.1"/>
    <property type="molecule type" value="Genomic_DNA"/>
</dbReference>
<evidence type="ECO:0000259" key="1">
    <source>
        <dbReference type="Pfam" id="PF15638"/>
    </source>
</evidence>
<sequence length="1977" mass="218609">MHKEISCRKMNIIIKTNFKEMKKYLISFTLVMIVSLGYSQKKEIALMAAPPGGEDCIYCYKWNRDVDHDGFGDPSDFVYRDTKPAGYVANQSDLDDANPKITNIPPQTFYQDADNDTFGNPSATVYYSVKPAGYVTNNSDCNDGDASLTPNTVWYRDADGDGFGTSATTLAQCSQPVGYVRNSSDYNDTTVNITNIAPQTFYQDADNDTFGNPSATLYYSVKPAGYVANNGDCNDSDTSLNPNTVWYRDADGDGFGTSATTLAQCSQPAGYVRNASDYNDSTGNITNIAPQTFYQDTDNDTFGNPSATLYYSVKPAGYVANNGDCNDSDTSLNPNTVWYRDADGDGFGTSATTLAQCSQPAGYVRNASDYNDSTGNITNIAPQTFYQDADNDTFGNPSATVYYSVKPAGYVTNNSDCNDSDGALNPNTVWYRDADGDGFGTSATTLAQCSQPAGYVRNSSDYNDTTINITNIAPQTFYRDADNDTFGNPSATVYYSVKPAGYVANNGDCNDSDTSLNPNTVWYRDADGDTFGVSTPTLVQCTQPAGYVRNSSDYNDTTVNITNIAPQTFYRDSDADTFGTSSVTVYYSVKPAGYVTNSTDCNDTDATLNPNTVWYRDADGDTFGVSTPALVQCTQPAGYVRNSSDYNDTTVNITNIAPQTFYRDADADTFGTSSVTVYYSVKPAGYVTNSTDCNDTDATLNPNTVWYRDADGDTFGVSTPALVQCSQPTGYVRNASDYNDSTGNITNIAPQFFYEDADGDTYGNPSESKIYSVKPAGYVSNNTDCNDADATLNPNTKWYADNDVDGLGNPSSFIQQCTKPGGNYVSDNTDNCPFIRGSATDCENVKAPSLDQNYIITTTYKEPTTTVFVNPSPLKAQVNITYFDGLGRPMQQIANQQSGSGKDIITHIGYDDFGRQTLDYLPFASTTTNMVYDQNASANTLTFYNTLKYENIANPFSEKKLESSPLSRVLKQAAPGTDWVMDGGHEIKLEYQTNTDTEVRLYKATVTWNTGSGLYDIAFSDNGDYSENQLYKNLNYDENTAASPTESAGSTVEFKNKEGQVVLKRTYEAGAKHDTYYVYDSYGNLTYVIPPKADVAVTTTILNDLCYQYKYDYRNRLVEKKLPGKQWEFIVYDKLDRPVATGPSFSPFKDDTAVGWLITKYDAFSRPIYTGWNDTVADASTRKSLQDAQNGATVLFETKQTSGTIDGIAVNYSNAIAPTSFKLLTVNYYDDYVYPNAPAVPTTIEGQTVLVNAKSLSTGSWTRTLTIPSAMHGETAITFYDPKARPIRSYITNYLGGYTYTDSKIDFTGKPLYTLTKHKRTPADAELSIKEEFTYSPQDRLLTHTHQINGGTVQLMAANTYDELGQLTSKKVGNNSIVPLQKVDYSYNIRGWLTEINKTDYLQQGTDPKDLFGFKINYNTIEGKTNVANKLYNGNIAETFWSSGSDGTGIIRAYGYKYDQLNRLKDATYQTPTLADNKNYFGENMDYDKNGNITRLQRKFMAGVLSNPYDGDMDNLGYFYDTNSNQLMKVTDSSNETAGFKDDSNGFNDTVDDYGYDINGNMIKDDNKGISLISYNHLNLPKKITFGATGTIDYIYNAAGQKLEKIVNSLLPTPSVTTTDYLDGFQYKNTVLQFFPMTEGYFNQKTGSAIGVGDYVFNYTDHLGNIRLSYSDTSKNGIVENSEIIEESNYYPFGLKHKGYNDYLPTNNKYKYNGKEFQDENIGGNQLNLYDYGARNYDPALGRWMTIDPKAENSRRWTPYNYAYNSPMYFVDPDGMQATPPDDHFDSSGNFLYKDFKKTNNIVIHSGVPNFSQLNDEVQLKDFTFNKSNYSTLSKIANHYTKEAGVDLGKVHNGSISVSDAIVTGYKGGQPEGYIENHNDGVYSPTDIYGSSTIMNQSGSTITVNLNNGKVDPLLNDANSFTATLDHEGGSIGHLVNPEKKHTDIYKDEIKKYSKNATPEFKKHLSDNLEYYKKRGE</sequence>
<name>A0A4R5D0H1_9FLAO</name>
<evidence type="ECO:0000259" key="2">
    <source>
        <dbReference type="Pfam" id="PF20041"/>
    </source>
</evidence>
<comment type="caution">
    <text evidence="3">The sequence shown here is derived from an EMBL/GenBank/DDBJ whole genome shotgun (WGS) entry which is preliminary data.</text>
</comment>
<evidence type="ECO:0000313" key="4">
    <source>
        <dbReference type="Proteomes" id="UP000294597"/>
    </source>
</evidence>
<dbReference type="NCBIfam" id="TIGR03696">
    <property type="entry name" value="Rhs_assc_core"/>
    <property type="match status" value="1"/>
</dbReference>
<accession>A0A4R5D0H1</accession>
<protein>
    <submittedName>
        <fullName evidence="3">RHS repeat-associated core domain-containing protein</fullName>
    </submittedName>
</protein>
<keyword evidence="4" id="KW-1185">Reference proteome</keyword>